<keyword evidence="10" id="KW-0732">Signal</keyword>
<evidence type="ECO:0000256" key="5">
    <source>
        <dbReference type="ARBA" id="ARBA00023049"/>
    </source>
</evidence>
<keyword evidence="1 8" id="KW-0645">Protease</keyword>
<protein>
    <submittedName>
        <fullName evidence="13">M48 family metallopeptidase</fullName>
    </submittedName>
</protein>
<dbReference type="PANTHER" id="PTHR10120">
    <property type="entry name" value="CAAX PRENYL PROTEASE 1"/>
    <property type="match status" value="1"/>
</dbReference>
<keyword evidence="14" id="KW-1185">Reference proteome</keyword>
<evidence type="ECO:0000256" key="1">
    <source>
        <dbReference type="ARBA" id="ARBA00022670"/>
    </source>
</evidence>
<feature type="active site" description="Proton donor" evidence="6">
    <location>
        <position position="371"/>
    </location>
</feature>
<evidence type="ECO:0000256" key="9">
    <source>
        <dbReference type="SAM" id="Phobius"/>
    </source>
</evidence>
<dbReference type="Gene3D" id="3.30.2010.10">
    <property type="entry name" value="Metalloproteases ('zincins'), catalytic domain"/>
    <property type="match status" value="1"/>
</dbReference>
<dbReference type="AlphaFoldDB" id="A0A940YNC8"/>
<feature type="transmembrane region" description="Helical" evidence="9">
    <location>
        <begin position="335"/>
        <end position="354"/>
    </location>
</feature>
<feature type="chain" id="PRO_5037531076" evidence="10">
    <location>
        <begin position="23"/>
        <end position="433"/>
    </location>
</feature>
<feature type="signal peptide" evidence="10">
    <location>
        <begin position="1"/>
        <end position="22"/>
    </location>
</feature>
<sequence length="433" mass="47525">MHALCRRALHAALLVGAAAAGAAEPAFQITPVDDAWFKALPMDPQAATDAFMARIPPDVKARADAYFVGGYWLQLWNFLLGLMVAALLLFTPWSARCRDALRRRLRRPFWADAAYAALYLLAGSVLTLPLAIYQGFIREHAYGLATQDFGAWAGEQLMQLGIGTVLGGLAIGLLYAVLRASGARWWLWGAVAMSSVMAVTIAIGPVFIEPLFNTYKPMPDGLLKDQLLRMAQANGVPVDNVFVFDASRQTHRVSANVSGLMGTAAVRLNDNLLNRASPDEVVAVMAHEIGHYTLNHIPKMLLQLGVLIAAGFLFCDAVMRALLVRLGTRWRVEGIADVGSLPLLAAVFGTWMFLATPLLNTIIRVHEVEADLWGLNLAREPLAEAEVLLKLVEYRKPDPGPIEEFIFFDHPSTRTRIFNAMQWRANLGDTAEP</sequence>
<feature type="transmembrane region" description="Helical" evidence="9">
    <location>
        <begin position="157"/>
        <end position="178"/>
    </location>
</feature>
<evidence type="ECO:0000313" key="14">
    <source>
        <dbReference type="Proteomes" id="UP000678374"/>
    </source>
</evidence>
<dbReference type="CDD" id="cd07343">
    <property type="entry name" value="M48A_Zmpste24p_like"/>
    <property type="match status" value="1"/>
</dbReference>
<evidence type="ECO:0000259" key="11">
    <source>
        <dbReference type="Pfam" id="PF01435"/>
    </source>
</evidence>
<organism evidence="13 14">
    <name type="scientific">Ideonella aquatica</name>
    <dbReference type="NCBI Taxonomy" id="2824119"/>
    <lineage>
        <taxon>Bacteria</taxon>
        <taxon>Pseudomonadati</taxon>
        <taxon>Pseudomonadota</taxon>
        <taxon>Betaproteobacteria</taxon>
        <taxon>Burkholderiales</taxon>
        <taxon>Sphaerotilaceae</taxon>
        <taxon>Ideonella</taxon>
    </lineage>
</organism>
<dbReference type="Proteomes" id="UP000678374">
    <property type="component" value="Unassembled WGS sequence"/>
</dbReference>
<feature type="transmembrane region" description="Helical" evidence="9">
    <location>
        <begin position="300"/>
        <end position="323"/>
    </location>
</feature>
<feature type="transmembrane region" description="Helical" evidence="9">
    <location>
        <begin position="185"/>
        <end position="208"/>
    </location>
</feature>
<gene>
    <name evidence="13" type="ORF">KAK06_19015</name>
</gene>
<dbReference type="GO" id="GO:0046872">
    <property type="term" value="F:metal ion binding"/>
    <property type="evidence" value="ECO:0007669"/>
    <property type="project" value="UniProtKB-KW"/>
</dbReference>
<comment type="caution">
    <text evidence="13">The sequence shown here is derived from an EMBL/GenBank/DDBJ whole genome shotgun (WGS) entry which is preliminary data.</text>
</comment>
<evidence type="ECO:0000256" key="3">
    <source>
        <dbReference type="ARBA" id="ARBA00022801"/>
    </source>
</evidence>
<feature type="domain" description="CAAX prenyl protease 1 N-terminal" evidence="12">
    <location>
        <begin position="49"/>
        <end position="214"/>
    </location>
</feature>
<keyword evidence="5 8" id="KW-0482">Metalloprotease</keyword>
<feature type="binding site" evidence="7">
    <location>
        <position position="291"/>
    </location>
    <ligand>
        <name>Zn(2+)</name>
        <dbReference type="ChEBI" id="CHEBI:29105"/>
        <note>catalytic</note>
    </ligand>
</feature>
<dbReference type="GO" id="GO:0071586">
    <property type="term" value="P:CAAX-box protein processing"/>
    <property type="evidence" value="ECO:0007669"/>
    <property type="project" value="InterPro"/>
</dbReference>
<dbReference type="RefSeq" id="WP_210803728.1">
    <property type="nucleotide sequence ID" value="NZ_JAGQDE010000021.1"/>
</dbReference>
<dbReference type="InterPro" id="IPR032456">
    <property type="entry name" value="Peptidase_M48_N"/>
</dbReference>
<dbReference type="GO" id="GO:0004222">
    <property type="term" value="F:metalloendopeptidase activity"/>
    <property type="evidence" value="ECO:0007669"/>
    <property type="project" value="InterPro"/>
</dbReference>
<dbReference type="Pfam" id="PF16491">
    <property type="entry name" value="Peptidase_M48_N"/>
    <property type="match status" value="1"/>
</dbReference>
<evidence type="ECO:0000259" key="12">
    <source>
        <dbReference type="Pfam" id="PF16491"/>
    </source>
</evidence>
<evidence type="ECO:0000256" key="6">
    <source>
        <dbReference type="PIRSR" id="PIRSR627057-1"/>
    </source>
</evidence>
<reference evidence="13" key="1">
    <citation type="submission" date="2021-04" db="EMBL/GenBank/DDBJ databases">
        <title>The genome sequence of Ideonella sp. 4Y11.</title>
        <authorList>
            <person name="Liu Y."/>
        </authorList>
    </citation>
    <scope>NUCLEOTIDE SEQUENCE</scope>
    <source>
        <strain evidence="13">4Y11</strain>
    </source>
</reference>
<dbReference type="InterPro" id="IPR001915">
    <property type="entry name" value="Peptidase_M48"/>
</dbReference>
<feature type="binding site" evidence="7">
    <location>
        <position position="367"/>
    </location>
    <ligand>
        <name>Zn(2+)</name>
        <dbReference type="ChEBI" id="CHEBI:29105"/>
        <note>catalytic</note>
    </ligand>
</feature>
<comment type="cofactor">
    <cofactor evidence="7 8">
        <name>Zn(2+)</name>
        <dbReference type="ChEBI" id="CHEBI:29105"/>
    </cofactor>
    <text evidence="7 8">Binds 1 zinc ion per subunit.</text>
</comment>
<keyword evidence="9" id="KW-0472">Membrane</keyword>
<evidence type="ECO:0000256" key="4">
    <source>
        <dbReference type="ARBA" id="ARBA00022833"/>
    </source>
</evidence>
<feature type="transmembrane region" description="Helical" evidence="9">
    <location>
        <begin position="116"/>
        <end position="137"/>
    </location>
</feature>
<keyword evidence="9" id="KW-1133">Transmembrane helix</keyword>
<comment type="similarity">
    <text evidence="8">Belongs to the peptidase M48 family.</text>
</comment>
<evidence type="ECO:0000256" key="10">
    <source>
        <dbReference type="SAM" id="SignalP"/>
    </source>
</evidence>
<proteinExistence type="inferred from homology"/>
<dbReference type="Pfam" id="PF01435">
    <property type="entry name" value="Peptidase_M48"/>
    <property type="match status" value="1"/>
</dbReference>
<feature type="active site" evidence="6">
    <location>
        <position position="288"/>
    </location>
</feature>
<dbReference type="InterPro" id="IPR027057">
    <property type="entry name" value="CAXX_Prtase_1"/>
</dbReference>
<evidence type="ECO:0000313" key="13">
    <source>
        <dbReference type="EMBL" id="MBQ0961054.1"/>
    </source>
</evidence>
<evidence type="ECO:0000256" key="2">
    <source>
        <dbReference type="ARBA" id="ARBA00022723"/>
    </source>
</evidence>
<feature type="binding site" evidence="7">
    <location>
        <position position="287"/>
    </location>
    <ligand>
        <name>Zn(2+)</name>
        <dbReference type="ChEBI" id="CHEBI:29105"/>
        <note>catalytic</note>
    </ligand>
</feature>
<keyword evidence="9" id="KW-0812">Transmembrane</keyword>
<evidence type="ECO:0000256" key="8">
    <source>
        <dbReference type="RuleBase" id="RU003983"/>
    </source>
</evidence>
<keyword evidence="2 7" id="KW-0479">Metal-binding</keyword>
<feature type="transmembrane region" description="Helical" evidence="9">
    <location>
        <begin position="75"/>
        <end position="95"/>
    </location>
</feature>
<dbReference type="EMBL" id="JAGQDE010000021">
    <property type="protein sequence ID" value="MBQ0961054.1"/>
    <property type="molecule type" value="Genomic_DNA"/>
</dbReference>
<name>A0A940YNC8_9BURK</name>
<keyword evidence="4 7" id="KW-0862">Zinc</keyword>
<evidence type="ECO:0000256" key="7">
    <source>
        <dbReference type="PIRSR" id="PIRSR627057-2"/>
    </source>
</evidence>
<keyword evidence="3 8" id="KW-0378">Hydrolase</keyword>
<feature type="domain" description="Peptidase M48" evidence="11">
    <location>
        <begin position="220"/>
        <end position="421"/>
    </location>
</feature>
<accession>A0A940YNC8</accession>